<proteinExistence type="predicted"/>
<dbReference type="AlphaFoldDB" id="A0A8X7QRC2"/>
<gene>
    <name evidence="1" type="ORF">Bca52824_057573</name>
</gene>
<organism evidence="1 2">
    <name type="scientific">Brassica carinata</name>
    <name type="common">Ethiopian mustard</name>
    <name type="synonym">Abyssinian cabbage</name>
    <dbReference type="NCBI Taxonomy" id="52824"/>
    <lineage>
        <taxon>Eukaryota</taxon>
        <taxon>Viridiplantae</taxon>
        <taxon>Streptophyta</taxon>
        <taxon>Embryophyta</taxon>
        <taxon>Tracheophyta</taxon>
        <taxon>Spermatophyta</taxon>
        <taxon>Magnoliopsida</taxon>
        <taxon>eudicotyledons</taxon>
        <taxon>Gunneridae</taxon>
        <taxon>Pentapetalae</taxon>
        <taxon>rosids</taxon>
        <taxon>malvids</taxon>
        <taxon>Brassicales</taxon>
        <taxon>Brassicaceae</taxon>
        <taxon>Brassiceae</taxon>
        <taxon>Brassica</taxon>
    </lineage>
</organism>
<accession>A0A8X7QRC2</accession>
<protein>
    <submittedName>
        <fullName evidence="1">Uncharacterized protein</fullName>
    </submittedName>
</protein>
<dbReference type="Proteomes" id="UP000886595">
    <property type="component" value="Unassembled WGS sequence"/>
</dbReference>
<comment type="caution">
    <text evidence="1">The sequence shown here is derived from an EMBL/GenBank/DDBJ whole genome shotgun (WGS) entry which is preliminary data.</text>
</comment>
<evidence type="ECO:0000313" key="1">
    <source>
        <dbReference type="EMBL" id="KAG2275018.1"/>
    </source>
</evidence>
<name>A0A8X7QRC2_BRACI</name>
<keyword evidence="2" id="KW-1185">Reference proteome</keyword>
<reference evidence="1 2" key="1">
    <citation type="submission" date="2020-02" db="EMBL/GenBank/DDBJ databases">
        <authorList>
            <person name="Ma Q."/>
            <person name="Huang Y."/>
            <person name="Song X."/>
            <person name="Pei D."/>
        </authorList>
    </citation>
    <scope>NUCLEOTIDE SEQUENCE [LARGE SCALE GENOMIC DNA]</scope>
    <source>
        <strain evidence="1">Sxm20200214</strain>
        <tissue evidence="1">Leaf</tissue>
    </source>
</reference>
<evidence type="ECO:0000313" key="2">
    <source>
        <dbReference type="Proteomes" id="UP000886595"/>
    </source>
</evidence>
<sequence>MVFLFVFGSDASSRQIKTDMQLIGGYYCIGSKRMGLTGRQAVDELIGGVGASVGGSERALEHECVLDAMAYAIGTGFGALSMASVLSILDGWLETKPSLFAYMGHVGMVG</sequence>
<dbReference type="EMBL" id="JAAMPC010000012">
    <property type="protein sequence ID" value="KAG2275018.1"/>
    <property type="molecule type" value="Genomic_DNA"/>
</dbReference>
<dbReference type="OrthoDB" id="10335615at2759"/>